<dbReference type="GeneID" id="22834040"/>
<dbReference type="PANTHER" id="PTHR46552:SF1">
    <property type="entry name" value="NADH-UBIQUINONE OXIDOREDUCTASE CHAIN 2"/>
    <property type="match status" value="1"/>
</dbReference>
<evidence type="ECO:0000313" key="21">
    <source>
        <dbReference type="EMBL" id="AJA05053.1"/>
    </source>
</evidence>
<evidence type="ECO:0000256" key="17">
    <source>
        <dbReference type="ARBA" id="ARBA00049551"/>
    </source>
</evidence>
<keyword evidence="5" id="KW-0813">Transport</keyword>
<feature type="domain" description="NADH dehydrogenase subunit 2 C-terminal" evidence="20">
    <location>
        <begin position="287"/>
        <end position="341"/>
    </location>
</feature>
<evidence type="ECO:0000256" key="3">
    <source>
        <dbReference type="ARBA" id="ARBA00012944"/>
    </source>
</evidence>
<keyword evidence="12 18" id="KW-0520">NAD</keyword>
<comment type="similarity">
    <text evidence="2 18">Belongs to the complex I subunit 2 family.</text>
</comment>
<keyword evidence="7 18" id="KW-0812">Transmembrane</keyword>
<dbReference type="InterPro" id="IPR001750">
    <property type="entry name" value="ND/Mrp_TM"/>
</dbReference>
<protein>
    <recommendedName>
        <fullName evidence="4 18">NADH-ubiquinone oxidoreductase chain 2</fullName>
        <ecNumber evidence="3 18">7.1.1.2</ecNumber>
    </recommendedName>
</protein>
<comment type="subunit">
    <text evidence="16">Core subunit of respiratory chain NADH dehydrogenase (Complex I) which is composed of 45 different subunits. Interacts with TMEM242.</text>
</comment>
<keyword evidence="15 18" id="KW-0472">Membrane</keyword>
<evidence type="ECO:0000259" key="19">
    <source>
        <dbReference type="Pfam" id="PF00361"/>
    </source>
</evidence>
<gene>
    <name evidence="21" type="primary">ND2</name>
</gene>
<evidence type="ECO:0000256" key="8">
    <source>
        <dbReference type="ARBA" id="ARBA00022792"/>
    </source>
</evidence>
<evidence type="ECO:0000259" key="20">
    <source>
        <dbReference type="Pfam" id="PF06444"/>
    </source>
</evidence>
<keyword evidence="9 18" id="KW-1278">Translocase</keyword>
<evidence type="ECO:0000256" key="10">
    <source>
        <dbReference type="ARBA" id="ARBA00022982"/>
    </source>
</evidence>
<reference evidence="21" key="1">
    <citation type="journal article" date="2014" name="Mitochondrial DNA">
        <title>Complete mitochondrial genome of Chinese bamboo rat, Rhizomys sinensis and species divergence comparison.</title>
        <authorList>
            <person name="Xu Y."/>
            <person name="Liu X."/>
            <person name="Tu F."/>
        </authorList>
    </citation>
    <scope>NUCLEOTIDE SEQUENCE</scope>
</reference>
<dbReference type="EC" id="7.1.1.2" evidence="3 18"/>
<keyword evidence="14 18" id="KW-0496">Mitochondrion</keyword>
<evidence type="ECO:0000256" key="1">
    <source>
        <dbReference type="ARBA" id="ARBA00004448"/>
    </source>
</evidence>
<name>A0A0U1XYU1_RHISI</name>
<comment type="catalytic activity">
    <reaction evidence="17 18">
        <text>a ubiquinone + NADH + 5 H(+)(in) = a ubiquinol + NAD(+) + 4 H(+)(out)</text>
        <dbReference type="Rhea" id="RHEA:29091"/>
        <dbReference type="Rhea" id="RHEA-COMP:9565"/>
        <dbReference type="Rhea" id="RHEA-COMP:9566"/>
        <dbReference type="ChEBI" id="CHEBI:15378"/>
        <dbReference type="ChEBI" id="CHEBI:16389"/>
        <dbReference type="ChEBI" id="CHEBI:17976"/>
        <dbReference type="ChEBI" id="CHEBI:57540"/>
        <dbReference type="ChEBI" id="CHEBI:57945"/>
        <dbReference type="EC" id="7.1.1.2"/>
    </reaction>
</comment>
<dbReference type="PRINTS" id="PR01436">
    <property type="entry name" value="NADHDHGNASE2"/>
</dbReference>
<comment type="subcellular location">
    <subcellularLocation>
        <location evidence="1 18">Mitochondrion inner membrane</location>
        <topology evidence="1 18">Multi-pass membrane protein</topology>
    </subcellularLocation>
</comment>
<feature type="transmembrane region" description="Helical" evidence="18">
    <location>
        <begin position="175"/>
        <end position="193"/>
    </location>
</feature>
<evidence type="ECO:0000256" key="7">
    <source>
        <dbReference type="ARBA" id="ARBA00022692"/>
    </source>
</evidence>
<evidence type="ECO:0000256" key="11">
    <source>
        <dbReference type="ARBA" id="ARBA00022989"/>
    </source>
</evidence>
<evidence type="ECO:0000256" key="15">
    <source>
        <dbReference type="ARBA" id="ARBA00023136"/>
    </source>
</evidence>
<evidence type="ECO:0000256" key="13">
    <source>
        <dbReference type="ARBA" id="ARBA00023075"/>
    </source>
</evidence>
<dbReference type="GO" id="GO:0005743">
    <property type="term" value="C:mitochondrial inner membrane"/>
    <property type="evidence" value="ECO:0007669"/>
    <property type="project" value="UniProtKB-SubCell"/>
</dbReference>
<organism evidence="21">
    <name type="scientific">Rhizomys sinensis</name>
    <name type="common">Chinese bamboo rat</name>
    <dbReference type="NCBI Taxonomy" id="146130"/>
    <lineage>
        <taxon>Eukaryota</taxon>
        <taxon>Metazoa</taxon>
        <taxon>Chordata</taxon>
        <taxon>Craniata</taxon>
        <taxon>Vertebrata</taxon>
        <taxon>Euteleostomi</taxon>
        <taxon>Mammalia</taxon>
        <taxon>Eutheria</taxon>
        <taxon>Euarchontoglires</taxon>
        <taxon>Glires</taxon>
        <taxon>Rodentia</taxon>
        <taxon>Myomorpha</taxon>
        <taxon>Muroidea</taxon>
        <taxon>Spalacidae</taxon>
        <taxon>Rhizomyinae</taxon>
        <taxon>Rhizomys</taxon>
    </lineage>
</organism>
<evidence type="ECO:0000256" key="2">
    <source>
        <dbReference type="ARBA" id="ARBA00007012"/>
    </source>
</evidence>
<dbReference type="GO" id="GO:0006120">
    <property type="term" value="P:mitochondrial electron transport, NADH to ubiquinone"/>
    <property type="evidence" value="ECO:0007669"/>
    <property type="project" value="InterPro"/>
</dbReference>
<evidence type="ECO:0000256" key="14">
    <source>
        <dbReference type="ARBA" id="ARBA00023128"/>
    </source>
</evidence>
<feature type="transmembrane region" description="Helical" evidence="18">
    <location>
        <begin position="57"/>
        <end position="78"/>
    </location>
</feature>
<dbReference type="RefSeq" id="YP_009115243.1">
    <property type="nucleotide sequence ID" value="NC_026124.1"/>
</dbReference>
<accession>A0A0U1XYU1</accession>
<keyword evidence="6 18" id="KW-0679">Respiratory chain</keyword>
<feature type="transmembrane region" description="Helical" evidence="18">
    <location>
        <begin position="319"/>
        <end position="341"/>
    </location>
</feature>
<dbReference type="InterPro" id="IPR010933">
    <property type="entry name" value="NADH_DH_su2_C"/>
</dbReference>
<evidence type="ECO:0000256" key="6">
    <source>
        <dbReference type="ARBA" id="ARBA00022660"/>
    </source>
</evidence>
<sequence>MIYTIIFITIFLGPVITITSTHLLIMWAGLEMSTLAMIPILLKTFNPRAIEAAAKYFLTQSTASMILLLAIALNYHNLGIWQLTPNTQQYIFYLILIALMIKLGLAPFHFWVPEVTQAIPILSGLLLLTWQKIAPLTILYNISYLTNPMIIPITAMLSILMGGWGGLNQTQMRKILAYSSIAHMGWMTAVSVFNPTMMILNLLIYMLLTISMFFTVHILSTTSITTFSKMWNKSPLMIFTSLITLLSLGGLPPLTGFLPKWMIIVELTKNNSIFMALSMALMALLNLFFYVRLIYASSMTVFPSNNNIKSQTHQNKQKYLFLLAPLTIISSIALPISPLLINLY</sequence>
<feature type="transmembrane region" description="Helical" evidence="18">
    <location>
        <begin position="199"/>
        <end position="224"/>
    </location>
</feature>
<feature type="domain" description="NADH:quinone oxidoreductase/Mrp antiporter transmembrane" evidence="19">
    <location>
        <begin position="20"/>
        <end position="280"/>
    </location>
</feature>
<geneLocation type="mitochondrion" evidence="21"/>
<comment type="function">
    <text evidence="18">Core subunit of the mitochondrial membrane respiratory chain NADH dehydrogenase (Complex I) which catalyzes electron transfer from NADH through the respiratory chain, using ubiquinone as an electron acceptor. Essential for the catalytic activity and assembly of complex I.</text>
</comment>
<dbReference type="Pfam" id="PF00361">
    <property type="entry name" value="Proton_antipo_M"/>
    <property type="match status" value="1"/>
</dbReference>
<feature type="transmembrane region" description="Helical" evidence="18">
    <location>
        <begin position="274"/>
        <end position="295"/>
    </location>
</feature>
<dbReference type="CTD" id="4536"/>
<dbReference type="GO" id="GO:0008137">
    <property type="term" value="F:NADH dehydrogenase (ubiquinone) activity"/>
    <property type="evidence" value="ECO:0007669"/>
    <property type="project" value="UniProtKB-EC"/>
</dbReference>
<keyword evidence="8 18" id="KW-0999">Mitochondrion inner membrane</keyword>
<keyword evidence="11 18" id="KW-1133">Transmembrane helix</keyword>
<evidence type="ECO:0000256" key="12">
    <source>
        <dbReference type="ARBA" id="ARBA00023027"/>
    </source>
</evidence>
<evidence type="ECO:0000256" key="16">
    <source>
        <dbReference type="ARBA" id="ARBA00029481"/>
    </source>
</evidence>
<dbReference type="Pfam" id="PF06444">
    <property type="entry name" value="NADH_dehy_S2_C"/>
    <property type="match status" value="1"/>
</dbReference>
<dbReference type="InterPro" id="IPR050175">
    <property type="entry name" value="Complex_I_Subunit_2"/>
</dbReference>
<evidence type="ECO:0000256" key="9">
    <source>
        <dbReference type="ARBA" id="ARBA00022967"/>
    </source>
</evidence>
<dbReference type="PANTHER" id="PTHR46552">
    <property type="entry name" value="NADH-UBIQUINONE OXIDOREDUCTASE CHAIN 2"/>
    <property type="match status" value="1"/>
</dbReference>
<keyword evidence="10 18" id="KW-0249">Electron transport</keyword>
<dbReference type="EMBL" id="KM434232">
    <property type="protein sequence ID" value="AJA05053.1"/>
    <property type="molecule type" value="Genomic_DNA"/>
</dbReference>
<evidence type="ECO:0000256" key="4">
    <source>
        <dbReference type="ARBA" id="ARBA00021008"/>
    </source>
</evidence>
<proteinExistence type="inferred from homology"/>
<feature type="transmembrane region" description="Helical" evidence="18">
    <location>
        <begin position="149"/>
        <end position="168"/>
    </location>
</feature>
<feature type="transmembrane region" description="Helical" evidence="18">
    <location>
        <begin position="90"/>
        <end position="112"/>
    </location>
</feature>
<dbReference type="InterPro" id="IPR003917">
    <property type="entry name" value="NADH_UbQ_OxRdtase_chain2"/>
</dbReference>
<dbReference type="AlphaFoldDB" id="A0A0U1XYU1"/>
<evidence type="ECO:0000256" key="18">
    <source>
        <dbReference type="RuleBase" id="RU003403"/>
    </source>
</evidence>
<keyword evidence="13 18" id="KW-0830">Ubiquinone</keyword>
<evidence type="ECO:0000256" key="5">
    <source>
        <dbReference type="ARBA" id="ARBA00022448"/>
    </source>
</evidence>
<feature type="transmembrane region" description="Helical" evidence="18">
    <location>
        <begin position="236"/>
        <end position="254"/>
    </location>
</feature>